<accession>W0SE15</accession>
<evidence type="ECO:0000313" key="4">
    <source>
        <dbReference type="Proteomes" id="UP000031637"/>
    </source>
</evidence>
<dbReference type="RefSeq" id="WP_041097894.1">
    <property type="nucleotide sequence ID" value="NZ_AP012547.1"/>
</dbReference>
<dbReference type="OrthoDB" id="4146344at2"/>
<dbReference type="Gene3D" id="1.10.150.690">
    <property type="entry name" value="DUF2063"/>
    <property type="match status" value="1"/>
</dbReference>
<dbReference type="STRING" id="1223802.SUTH_01220"/>
<dbReference type="AlphaFoldDB" id="W0SE15"/>
<evidence type="ECO:0000259" key="1">
    <source>
        <dbReference type="Pfam" id="PF09836"/>
    </source>
</evidence>
<dbReference type="InterPro" id="IPR054098">
    <property type="entry name" value="NGO1945-like_C"/>
</dbReference>
<dbReference type="Pfam" id="PF22106">
    <property type="entry name" value="NGO1945_C"/>
    <property type="match status" value="1"/>
</dbReference>
<dbReference type="Gene3D" id="3.90.930.50">
    <property type="match status" value="1"/>
</dbReference>
<evidence type="ECO:0000259" key="2">
    <source>
        <dbReference type="Pfam" id="PF22106"/>
    </source>
</evidence>
<name>W0SE15_9PROT</name>
<dbReference type="HOGENOM" id="CLU_096334_1_0_4"/>
<dbReference type="InterPro" id="IPR018640">
    <property type="entry name" value="DUF2063"/>
</dbReference>
<reference evidence="3 4" key="1">
    <citation type="journal article" date="2014" name="Syst. Appl. Microbiol.">
        <title>Complete genomes of freshwater sulfur oxidizers Sulfuricella denitrificans skB26 and Sulfuritalea hydrogenivorans sk43H: genetic insights into the sulfur oxidation pathway of betaproteobacteria.</title>
        <authorList>
            <person name="Watanabe T."/>
            <person name="Kojima H."/>
            <person name="Fukui M."/>
        </authorList>
    </citation>
    <scope>NUCLEOTIDE SEQUENCE [LARGE SCALE GENOMIC DNA]</scope>
    <source>
        <strain evidence="3">DSM22779</strain>
    </source>
</reference>
<evidence type="ECO:0000313" key="3">
    <source>
        <dbReference type="EMBL" id="BAO29020.1"/>
    </source>
</evidence>
<sequence length="244" mass="27728">MLAFQHFQQDFGRHVRDPRGTARPAGVPARRMAIYNELPYNNLEGFLLACFPITRRIVGDRRWPRLVRAFFREARCRTPYFREIPREFLAWLQAAERLPGPPWLAELAHYEWVELALDVMDADTPECDADGDLLDGIPVPAPVLMNLAYAWPVHRIGPDWRPRKPRATHLLVFRDHGDEIRFVELSAVSARLMALLQEGRHSGKSACLAAAREINHADPATLLAHGKVLLEELRAIGAILGIRP</sequence>
<proteinExistence type="predicted"/>
<dbReference type="InterPro" id="IPR044922">
    <property type="entry name" value="DUF2063_N_sf"/>
</dbReference>
<keyword evidence="4" id="KW-1185">Reference proteome</keyword>
<gene>
    <name evidence="3" type="ORF">SUTH_01220</name>
</gene>
<protein>
    <submittedName>
        <fullName evidence="3">Uncharacterized protein</fullName>
    </submittedName>
</protein>
<dbReference type="KEGG" id="shd:SUTH_01220"/>
<dbReference type="Proteomes" id="UP000031637">
    <property type="component" value="Chromosome"/>
</dbReference>
<feature type="domain" description="NGO1945-like C-terminal" evidence="2">
    <location>
        <begin position="142"/>
        <end position="234"/>
    </location>
</feature>
<dbReference type="EMBL" id="AP012547">
    <property type="protein sequence ID" value="BAO29020.1"/>
    <property type="molecule type" value="Genomic_DNA"/>
</dbReference>
<feature type="domain" description="Putative DNA-binding" evidence="1">
    <location>
        <begin position="7"/>
        <end position="92"/>
    </location>
</feature>
<organism evidence="3 4">
    <name type="scientific">Sulfuritalea hydrogenivorans sk43H</name>
    <dbReference type="NCBI Taxonomy" id="1223802"/>
    <lineage>
        <taxon>Bacteria</taxon>
        <taxon>Pseudomonadati</taxon>
        <taxon>Pseudomonadota</taxon>
        <taxon>Betaproteobacteria</taxon>
        <taxon>Nitrosomonadales</taxon>
        <taxon>Sterolibacteriaceae</taxon>
        <taxon>Sulfuritalea</taxon>
    </lineage>
</organism>
<dbReference type="Pfam" id="PF09836">
    <property type="entry name" value="DUF2063"/>
    <property type="match status" value="1"/>
</dbReference>